<sequence>MGVHQEVVTVRDQLEKKERDPGLSSQSERRRSQRFTTKNKIDKLTRKDIDFCFYIRIFSYITGRGPS</sequence>
<dbReference type="Proteomes" id="UP000824890">
    <property type="component" value="Unassembled WGS sequence"/>
</dbReference>
<protein>
    <submittedName>
        <fullName evidence="2">Uncharacterized protein</fullName>
    </submittedName>
</protein>
<keyword evidence="3" id="KW-1185">Reference proteome</keyword>
<gene>
    <name evidence="2" type="ORF">HID58_067618</name>
</gene>
<comment type="caution">
    <text evidence="2">The sequence shown here is derived from an EMBL/GenBank/DDBJ whole genome shotgun (WGS) entry which is preliminary data.</text>
</comment>
<proteinExistence type="predicted"/>
<feature type="region of interest" description="Disordered" evidence="1">
    <location>
        <begin position="1"/>
        <end position="34"/>
    </location>
</feature>
<name>A0ABQ7ZJ50_BRANA</name>
<feature type="compositionally biased region" description="Basic and acidic residues" evidence="1">
    <location>
        <begin position="12"/>
        <end position="21"/>
    </location>
</feature>
<organism evidence="2 3">
    <name type="scientific">Brassica napus</name>
    <name type="common">Rape</name>
    <dbReference type="NCBI Taxonomy" id="3708"/>
    <lineage>
        <taxon>Eukaryota</taxon>
        <taxon>Viridiplantae</taxon>
        <taxon>Streptophyta</taxon>
        <taxon>Embryophyta</taxon>
        <taxon>Tracheophyta</taxon>
        <taxon>Spermatophyta</taxon>
        <taxon>Magnoliopsida</taxon>
        <taxon>eudicotyledons</taxon>
        <taxon>Gunneridae</taxon>
        <taxon>Pentapetalae</taxon>
        <taxon>rosids</taxon>
        <taxon>malvids</taxon>
        <taxon>Brassicales</taxon>
        <taxon>Brassicaceae</taxon>
        <taxon>Brassiceae</taxon>
        <taxon>Brassica</taxon>
    </lineage>
</organism>
<evidence type="ECO:0000256" key="1">
    <source>
        <dbReference type="SAM" id="MobiDB-lite"/>
    </source>
</evidence>
<evidence type="ECO:0000313" key="2">
    <source>
        <dbReference type="EMBL" id="KAH0880224.1"/>
    </source>
</evidence>
<evidence type="ECO:0000313" key="3">
    <source>
        <dbReference type="Proteomes" id="UP000824890"/>
    </source>
</evidence>
<dbReference type="EMBL" id="JAGKQM010000015">
    <property type="protein sequence ID" value="KAH0880224.1"/>
    <property type="molecule type" value="Genomic_DNA"/>
</dbReference>
<reference evidence="2 3" key="1">
    <citation type="submission" date="2021-05" db="EMBL/GenBank/DDBJ databases">
        <title>Genome Assembly of Synthetic Allotetraploid Brassica napus Reveals Homoeologous Exchanges between Subgenomes.</title>
        <authorList>
            <person name="Davis J.T."/>
        </authorList>
    </citation>
    <scope>NUCLEOTIDE SEQUENCE [LARGE SCALE GENOMIC DNA]</scope>
    <source>
        <strain evidence="3">cv. Da-Ae</strain>
        <tissue evidence="2">Seedling</tissue>
    </source>
</reference>
<accession>A0ABQ7ZJ50</accession>